<evidence type="ECO:0000256" key="8">
    <source>
        <dbReference type="ARBA" id="ARBA00023125"/>
    </source>
</evidence>
<dbReference type="GO" id="GO:0003677">
    <property type="term" value="F:DNA binding"/>
    <property type="evidence" value="ECO:0007669"/>
    <property type="project" value="UniProtKB-KW"/>
</dbReference>
<keyword evidence="8" id="KW-0238">DNA-binding</keyword>
<dbReference type="GO" id="GO:0005634">
    <property type="term" value="C:nucleus"/>
    <property type="evidence" value="ECO:0007669"/>
    <property type="project" value="UniProtKB-SubCell"/>
</dbReference>
<sequence length="920" mass="105356">MGSPGQCTSILEFLHQHEGEQIASEVYFKWKDMLPDTGFDEQFRTSYDRWFQFCYRNDLNKFSNGMVAQEKTRMFDELKKMLNHEQKLYLQYIENKFGGGEGVVDAAFRCLWREEQMLIPYIQSVLDDASSINRQEHVEKKVRDSYETCLANYEKLKTVLAATLAWTEEETQNSITAAGYKNKIEGLSQRLPHIENKGLAEQLVKRLQEKCNELESANQKLRDQISLKQQESLQLFDVLLQSLIDNNGQILDAVTGWRNQFKMFYAEVGSKPDIEKIAKCCAETAKLLYDIKQDGLAELTHPLSEENCQIKTKLDDLLLELFGGTFIVVEQDNYVIKKESQNLKIIVRVLAADQVEHMLDGHIQAFLFHEESLNQCCEKINDTKWLLNVDRVEHKSLKLVTKKKGNAKGAESRFIRNKKTKYLEGEFSGLQVEKFDRAGLQRQVHEERYKIVFMTNVGQVKLWTLSLPLVMITGSNQQCHSLASVMWACYSTNVYTLPSVVPTEMTLRDIVDCMLDAKIRKLCPSRGLSDDSKEHLKRRLIGSGNFTDESQVSLQQFCFDKMFNTSDSQPLTFSFWEWFVACYNLIEKYLLPYWERGWIFGFISKTTAAERLQAEERCRDGLFILRFSDSIIVPSQGVKSMFGHLTVCFTYEKVTPGGETKRGIFPDGNVADYKELDRNCLANILSETLRKQEQGSTHCYRYVYPSLERREDTFDKFLESKPVVANYQGVQQMWLIDIEQMLSEETVLRKRTASTVTKSTKRRSVAKRTDSSRTKSADSSTSCIGNKSSCINATPPVLEETSVQQKPAPAIPFLPEFTGTLDNSSLDCSGEWQSEEYGVVPTAENYHQLTDSPIFPQHDCLDKPDVSQGIEVMTHGQVTGANSNDIDTYGIADDQDTDFNYLEIPEQHLTLLNILEDELA</sequence>
<evidence type="ECO:0000256" key="3">
    <source>
        <dbReference type="ARBA" id="ARBA00005586"/>
    </source>
</evidence>
<dbReference type="Gene3D" id="1.10.238.10">
    <property type="entry name" value="EF-hand"/>
    <property type="match status" value="1"/>
</dbReference>
<evidence type="ECO:0000256" key="12">
    <source>
        <dbReference type="SAM" id="Coils"/>
    </source>
</evidence>
<dbReference type="Proteomes" id="UP000828390">
    <property type="component" value="Unassembled WGS sequence"/>
</dbReference>
<dbReference type="GO" id="GO:0005737">
    <property type="term" value="C:cytoplasm"/>
    <property type="evidence" value="ECO:0007669"/>
    <property type="project" value="UniProtKB-SubCell"/>
</dbReference>
<dbReference type="Gene3D" id="3.30.505.10">
    <property type="entry name" value="SH2 domain"/>
    <property type="match status" value="1"/>
</dbReference>
<dbReference type="AlphaFoldDB" id="A0A9D4QWI5"/>
<dbReference type="Gene3D" id="2.60.40.630">
    <property type="entry name" value="STAT transcription factor, DNA-binding domain"/>
    <property type="match status" value="1"/>
</dbReference>
<dbReference type="SUPFAM" id="SSF55550">
    <property type="entry name" value="SH2 domain"/>
    <property type="match status" value="1"/>
</dbReference>
<accession>A0A9D4QWI5</accession>
<evidence type="ECO:0000256" key="7">
    <source>
        <dbReference type="ARBA" id="ARBA00023015"/>
    </source>
</evidence>
<comment type="caution">
    <text evidence="15">The sequence shown here is derived from an EMBL/GenBank/DDBJ whole genome shotgun (WGS) entry which is preliminary data.</text>
</comment>
<feature type="coiled-coil region" evidence="12">
    <location>
        <begin position="197"/>
        <end position="231"/>
    </location>
</feature>
<proteinExistence type="inferred from homology"/>
<keyword evidence="10" id="KW-0804">Transcription</keyword>
<dbReference type="GO" id="GO:0003700">
    <property type="term" value="F:DNA-binding transcription factor activity"/>
    <property type="evidence" value="ECO:0007669"/>
    <property type="project" value="InterPro"/>
</dbReference>
<evidence type="ECO:0000256" key="11">
    <source>
        <dbReference type="ARBA" id="ARBA00023242"/>
    </source>
</evidence>
<protein>
    <recommendedName>
        <fullName evidence="14">Signal transducer and activator of transcription linker domain-containing protein</fullName>
    </recommendedName>
</protein>
<reference evidence="15" key="1">
    <citation type="journal article" date="2019" name="bioRxiv">
        <title>The Genome of the Zebra Mussel, Dreissena polymorpha: A Resource for Invasive Species Research.</title>
        <authorList>
            <person name="McCartney M.A."/>
            <person name="Auch B."/>
            <person name="Kono T."/>
            <person name="Mallez S."/>
            <person name="Zhang Y."/>
            <person name="Obille A."/>
            <person name="Becker A."/>
            <person name="Abrahante J.E."/>
            <person name="Garbe J."/>
            <person name="Badalamenti J.P."/>
            <person name="Herman A."/>
            <person name="Mangelson H."/>
            <person name="Liachko I."/>
            <person name="Sullivan S."/>
            <person name="Sone E.D."/>
            <person name="Koren S."/>
            <person name="Silverstein K.A.T."/>
            <person name="Beckman K.B."/>
            <person name="Gohl D.M."/>
        </authorList>
    </citation>
    <scope>NUCLEOTIDE SEQUENCE</scope>
    <source>
        <strain evidence="15">Duluth1</strain>
        <tissue evidence="15">Whole animal</tissue>
    </source>
</reference>
<gene>
    <name evidence="15" type="ORF">DPMN_088446</name>
</gene>
<dbReference type="PANTHER" id="PTHR11801">
    <property type="entry name" value="SIGNAL TRANSDUCER AND ACTIVATOR OF TRANSCRIPTION"/>
    <property type="match status" value="1"/>
</dbReference>
<keyword evidence="4" id="KW-0963">Cytoplasm</keyword>
<evidence type="ECO:0000256" key="1">
    <source>
        <dbReference type="ARBA" id="ARBA00004123"/>
    </source>
</evidence>
<keyword evidence="9" id="KW-0010">Activator</keyword>
<evidence type="ECO:0000256" key="2">
    <source>
        <dbReference type="ARBA" id="ARBA00004496"/>
    </source>
</evidence>
<keyword evidence="12" id="KW-0175">Coiled coil</keyword>
<dbReference type="EMBL" id="JAIWYP010000003">
    <property type="protein sequence ID" value="KAH3846149.1"/>
    <property type="molecule type" value="Genomic_DNA"/>
</dbReference>
<evidence type="ECO:0000256" key="4">
    <source>
        <dbReference type="ARBA" id="ARBA00022490"/>
    </source>
</evidence>
<name>A0A9D4QWI5_DREPO</name>
<evidence type="ECO:0000313" key="16">
    <source>
        <dbReference type="Proteomes" id="UP000828390"/>
    </source>
</evidence>
<feature type="domain" description="Signal transducer and activator of transcription linker" evidence="14">
    <location>
        <begin position="499"/>
        <end position="579"/>
    </location>
</feature>
<keyword evidence="5" id="KW-0597">Phosphoprotein</keyword>
<dbReference type="InterPro" id="IPR012345">
    <property type="entry name" value="STAT_TF_DNA-bd_N"/>
</dbReference>
<keyword evidence="7" id="KW-0805">Transcription regulation</keyword>
<dbReference type="OrthoDB" id="6140367at2759"/>
<evidence type="ECO:0000256" key="5">
    <source>
        <dbReference type="ARBA" id="ARBA00022553"/>
    </source>
</evidence>
<dbReference type="Pfam" id="PF21354">
    <property type="entry name" value="STAT_linker"/>
    <property type="match status" value="1"/>
</dbReference>
<evidence type="ECO:0000256" key="13">
    <source>
        <dbReference type="SAM" id="MobiDB-lite"/>
    </source>
</evidence>
<feature type="region of interest" description="Disordered" evidence="13">
    <location>
        <begin position="751"/>
        <end position="785"/>
    </location>
</feature>
<evidence type="ECO:0000256" key="9">
    <source>
        <dbReference type="ARBA" id="ARBA00023159"/>
    </source>
</evidence>
<comment type="subcellular location">
    <subcellularLocation>
        <location evidence="2">Cytoplasm</location>
    </subcellularLocation>
    <subcellularLocation>
        <location evidence="1">Nucleus</location>
    </subcellularLocation>
</comment>
<evidence type="ECO:0000313" key="15">
    <source>
        <dbReference type="EMBL" id="KAH3846149.1"/>
    </source>
</evidence>
<evidence type="ECO:0000256" key="10">
    <source>
        <dbReference type="ARBA" id="ARBA00023163"/>
    </source>
</evidence>
<dbReference type="SUPFAM" id="SSF49417">
    <property type="entry name" value="p53-like transcription factors"/>
    <property type="match status" value="1"/>
</dbReference>
<organism evidence="15 16">
    <name type="scientific">Dreissena polymorpha</name>
    <name type="common">Zebra mussel</name>
    <name type="synonym">Mytilus polymorpha</name>
    <dbReference type="NCBI Taxonomy" id="45954"/>
    <lineage>
        <taxon>Eukaryota</taxon>
        <taxon>Metazoa</taxon>
        <taxon>Spiralia</taxon>
        <taxon>Lophotrochozoa</taxon>
        <taxon>Mollusca</taxon>
        <taxon>Bivalvia</taxon>
        <taxon>Autobranchia</taxon>
        <taxon>Heteroconchia</taxon>
        <taxon>Euheterodonta</taxon>
        <taxon>Imparidentia</taxon>
        <taxon>Neoheterodontei</taxon>
        <taxon>Myida</taxon>
        <taxon>Dreissenoidea</taxon>
        <taxon>Dreissenidae</taxon>
        <taxon>Dreissena</taxon>
    </lineage>
</organism>
<keyword evidence="6" id="KW-0727">SH2 domain</keyword>
<dbReference type="GO" id="GO:0007165">
    <property type="term" value="P:signal transduction"/>
    <property type="evidence" value="ECO:0007669"/>
    <property type="project" value="InterPro"/>
</dbReference>
<feature type="compositionally biased region" description="Basic and acidic residues" evidence="13">
    <location>
        <begin position="767"/>
        <end position="776"/>
    </location>
</feature>
<dbReference type="InterPro" id="IPR008967">
    <property type="entry name" value="p53-like_TF_DNA-bd_sf"/>
</dbReference>
<reference evidence="15" key="2">
    <citation type="submission" date="2020-11" db="EMBL/GenBank/DDBJ databases">
        <authorList>
            <person name="McCartney M.A."/>
            <person name="Auch B."/>
            <person name="Kono T."/>
            <person name="Mallez S."/>
            <person name="Becker A."/>
            <person name="Gohl D.M."/>
            <person name="Silverstein K.A.T."/>
            <person name="Koren S."/>
            <person name="Bechman K.B."/>
            <person name="Herman A."/>
            <person name="Abrahante J.E."/>
            <person name="Garbe J."/>
        </authorList>
    </citation>
    <scope>NUCLEOTIDE SEQUENCE</scope>
    <source>
        <strain evidence="15">Duluth1</strain>
        <tissue evidence="15">Whole animal</tissue>
    </source>
</reference>
<evidence type="ECO:0000256" key="6">
    <source>
        <dbReference type="ARBA" id="ARBA00022999"/>
    </source>
</evidence>
<evidence type="ECO:0000259" key="14">
    <source>
        <dbReference type="Pfam" id="PF21354"/>
    </source>
</evidence>
<comment type="similarity">
    <text evidence="3">Belongs to the transcription factor STAT family.</text>
</comment>
<dbReference type="InterPro" id="IPR048988">
    <property type="entry name" value="STAT_linker"/>
</dbReference>
<dbReference type="InterPro" id="IPR036860">
    <property type="entry name" value="SH2_dom_sf"/>
</dbReference>
<keyword evidence="11" id="KW-0539">Nucleus</keyword>
<dbReference type="InterPro" id="IPR001217">
    <property type="entry name" value="STAT"/>
</dbReference>
<keyword evidence="16" id="KW-1185">Reference proteome</keyword>